<sequence>MYTLSEAQRTLSSLLKKIEQLLKDLKNQQN</sequence>
<organism evidence="1 2">
    <name type="scientific">Bdellovibrio bacteriovorus str. Tiberius</name>
    <dbReference type="NCBI Taxonomy" id="1069642"/>
    <lineage>
        <taxon>Bacteria</taxon>
        <taxon>Pseudomonadati</taxon>
        <taxon>Bdellovibrionota</taxon>
        <taxon>Bdellovibrionia</taxon>
        <taxon>Bdellovibrionales</taxon>
        <taxon>Pseudobdellovibrionaceae</taxon>
        <taxon>Bdellovibrio</taxon>
    </lineage>
</organism>
<proteinExistence type="predicted"/>
<reference evidence="1 2" key="1">
    <citation type="journal article" date="2012" name="BMC Genomics">
        <title>Genome analysis of a simultaneously predatory and prey-independent, novel Bdellovibrio bacteriovorus from the River Tiber, supports in silico predictions of both ancient and recent lateral gene transfer from diverse bacteria.</title>
        <authorList>
            <person name="Hobley L."/>
            <person name="Lerner T.R."/>
            <person name="Williams L.E."/>
            <person name="Lambert C."/>
            <person name="Till R."/>
            <person name="Milner D.S."/>
            <person name="Basford S.M."/>
            <person name="Capeness M.J."/>
            <person name="Fenton A.K."/>
            <person name="Atterbury R.J."/>
            <person name="Harris M.A."/>
            <person name="Sockett R.E."/>
        </authorList>
    </citation>
    <scope>NUCLEOTIDE SEQUENCE [LARGE SCALE GENOMIC DNA]</scope>
    <source>
        <strain evidence="1 2">Tiberius</strain>
    </source>
</reference>
<dbReference type="EMBL" id="CP002930">
    <property type="protein sequence ID" value="AFY03106.1"/>
    <property type="molecule type" value="Genomic_DNA"/>
</dbReference>
<protein>
    <submittedName>
        <fullName evidence="1">Uncharacterized protein</fullName>
    </submittedName>
</protein>
<dbReference type="KEGG" id="bbat:Bdt_3431"/>
<dbReference type="Proteomes" id="UP000010074">
    <property type="component" value="Chromosome"/>
</dbReference>
<evidence type="ECO:0000313" key="2">
    <source>
        <dbReference type="Proteomes" id="UP000010074"/>
    </source>
</evidence>
<evidence type="ECO:0000313" key="1">
    <source>
        <dbReference type="EMBL" id="AFY03106.1"/>
    </source>
</evidence>
<accession>K7YT67</accession>
<dbReference type="HOGENOM" id="CLU_3402278_0_0_7"/>
<name>K7YT67_BDEBC</name>
<dbReference type="AlphaFoldDB" id="K7YT67"/>
<gene>
    <name evidence="1" type="ORF">Bdt_3431</name>
</gene>